<sequence length="253" mass="28243">MGGSSMKLSDEELDKLIKERITWELEQIPAPSVDEEWLEFKRLVLKEQRSRRIRNSLAATAAVVVLLLGSLALFKPNQVYALGERFLQMLTHMVGETTQNKTETINNDSSGMKPPEVNNLGELVEQETTLEEAQKKVNFLIVEPKYLPPGAKIEKIILTNLSADVNRITINYSLQEQLIVFTQQNMTSSVSQGTLSDTDDSVSQAITINGASATLLQEKNDMNVLSWYQRGLLLKLRGQLPLAELIKIAESAS</sequence>
<dbReference type="Pfam" id="PF14285">
    <property type="entry name" value="DUF4367"/>
    <property type="match status" value="1"/>
</dbReference>
<feature type="transmembrane region" description="Helical" evidence="1">
    <location>
        <begin position="56"/>
        <end position="74"/>
    </location>
</feature>
<proteinExistence type="predicted"/>
<evidence type="ECO:0000313" key="4">
    <source>
        <dbReference type="Proteomes" id="UP000184010"/>
    </source>
</evidence>
<dbReference type="InterPro" id="IPR052944">
    <property type="entry name" value="Sporulation_related"/>
</dbReference>
<keyword evidence="4" id="KW-1185">Reference proteome</keyword>
<protein>
    <recommendedName>
        <fullName evidence="2">DUF4367 domain-containing protein</fullName>
    </recommendedName>
</protein>
<accession>A0A1M7TP98</accession>
<dbReference type="STRING" id="1121395.SAMN02745215_02314"/>
<evidence type="ECO:0000313" key="3">
    <source>
        <dbReference type="EMBL" id="SHN72496.1"/>
    </source>
</evidence>
<organism evidence="3 4">
    <name type="scientific">Desulfitobacterium chlororespirans DSM 11544</name>
    <dbReference type="NCBI Taxonomy" id="1121395"/>
    <lineage>
        <taxon>Bacteria</taxon>
        <taxon>Bacillati</taxon>
        <taxon>Bacillota</taxon>
        <taxon>Clostridia</taxon>
        <taxon>Eubacteriales</taxon>
        <taxon>Desulfitobacteriaceae</taxon>
        <taxon>Desulfitobacterium</taxon>
    </lineage>
</organism>
<keyword evidence="1" id="KW-1133">Transmembrane helix</keyword>
<keyword evidence="1" id="KW-0472">Membrane</keyword>
<dbReference type="AlphaFoldDB" id="A0A1M7TP98"/>
<dbReference type="Proteomes" id="UP000184010">
    <property type="component" value="Unassembled WGS sequence"/>
</dbReference>
<keyword evidence="1" id="KW-0812">Transmembrane</keyword>
<dbReference type="EMBL" id="FRDN01000007">
    <property type="protein sequence ID" value="SHN72496.1"/>
    <property type="molecule type" value="Genomic_DNA"/>
</dbReference>
<dbReference type="PANTHER" id="PTHR37507">
    <property type="entry name" value="SPORULATION PROTEIN YDCC"/>
    <property type="match status" value="1"/>
</dbReference>
<reference evidence="4" key="1">
    <citation type="submission" date="2016-12" db="EMBL/GenBank/DDBJ databases">
        <authorList>
            <person name="Varghese N."/>
            <person name="Submissions S."/>
        </authorList>
    </citation>
    <scope>NUCLEOTIDE SEQUENCE [LARGE SCALE GENOMIC DNA]</scope>
    <source>
        <strain evidence="4">DSM 11544</strain>
    </source>
</reference>
<feature type="domain" description="DUF4367" evidence="2">
    <location>
        <begin position="142"/>
        <end position="251"/>
    </location>
</feature>
<evidence type="ECO:0000256" key="1">
    <source>
        <dbReference type="SAM" id="Phobius"/>
    </source>
</evidence>
<name>A0A1M7TP98_9FIRM</name>
<gene>
    <name evidence="3" type="ORF">SAMN02745215_02314</name>
</gene>
<dbReference type="PANTHER" id="PTHR37507:SF2">
    <property type="entry name" value="SPORULATION PROTEIN YDCC"/>
    <property type="match status" value="1"/>
</dbReference>
<dbReference type="InterPro" id="IPR025377">
    <property type="entry name" value="DUF4367"/>
</dbReference>
<evidence type="ECO:0000259" key="2">
    <source>
        <dbReference type="Pfam" id="PF14285"/>
    </source>
</evidence>